<sequence>MSKPRPSKDITPSNLDFEGIKLNVKEAGGFYRETEHHVITYTPGKSRLLVSFDNLASLKSKHPRKPWGQNVAQKNGWGSLGVMTKKNDWFRSTELTDFLLELRAQSLFESYPAVSMYGASMGGYAACLFAPLAPGCTVVAFAPQSSLSAEDAPFEKRYRFARRTYDWSSTEWRDAAKGLKAAGKAYLIYDPTIPEDFMHAQRLKGPQVVQLTWPGLTHKVPPTLRRLGILGPVAKETLTGTMSPKRFHELMRVRMETPLYVFRMMERASAKGHYRLVEQAIAGLPEGFANWKIRQLRRRNAELLKTRAPSRAKPPPRLAV</sequence>
<accession>A0ABZ0V5A5</accession>
<geneLocation type="plasmid" evidence="1 2">
    <name>unnamed02</name>
</geneLocation>
<reference evidence="1 2" key="1">
    <citation type="submission" date="2023-11" db="EMBL/GenBank/DDBJ databases">
        <title>From the Deep-Sea to the Surface: Bacterial Genomes Isolated from the Moytirra Hydrothermal Vent Plume.</title>
        <authorList>
            <person name="Major S.R."/>
        </authorList>
    </citation>
    <scope>NUCLEOTIDE SEQUENCE [LARGE SCALE GENOMIC DNA]</scope>
    <source>
        <strain evidence="1 2">OXR-9</strain>
        <plasmid evidence="1 2">unnamed02</plasmid>
    </source>
</reference>
<dbReference type="Proteomes" id="UP001326567">
    <property type="component" value="Plasmid unnamed02"/>
</dbReference>
<evidence type="ECO:0000313" key="2">
    <source>
        <dbReference type="Proteomes" id="UP001326567"/>
    </source>
</evidence>
<dbReference type="SUPFAM" id="SSF53474">
    <property type="entry name" value="alpha/beta-Hydrolases"/>
    <property type="match status" value="1"/>
</dbReference>
<evidence type="ECO:0000313" key="1">
    <source>
        <dbReference type="EMBL" id="WPZ23549.1"/>
    </source>
</evidence>
<name>A0ABZ0V5A5_9RHOB</name>
<keyword evidence="2" id="KW-1185">Reference proteome</keyword>
<gene>
    <name evidence="1" type="ORF">T7987_17740</name>
</gene>
<proteinExistence type="predicted"/>
<dbReference type="InterPro" id="IPR029058">
    <property type="entry name" value="AB_hydrolase_fold"/>
</dbReference>
<dbReference type="EMBL" id="CP139727">
    <property type="protein sequence ID" value="WPZ23549.1"/>
    <property type="molecule type" value="Genomic_DNA"/>
</dbReference>
<organism evidence="1 2">
    <name type="scientific">Sulfitobacter faviae</name>
    <dbReference type="NCBI Taxonomy" id="1775881"/>
    <lineage>
        <taxon>Bacteria</taxon>
        <taxon>Pseudomonadati</taxon>
        <taxon>Pseudomonadota</taxon>
        <taxon>Alphaproteobacteria</taxon>
        <taxon>Rhodobacterales</taxon>
        <taxon>Roseobacteraceae</taxon>
        <taxon>Sulfitobacter</taxon>
    </lineage>
</organism>
<evidence type="ECO:0008006" key="3">
    <source>
        <dbReference type="Google" id="ProtNLM"/>
    </source>
</evidence>
<protein>
    <recommendedName>
        <fullName evidence="3">Alpha/beta hydrolase</fullName>
    </recommendedName>
</protein>
<keyword evidence="1" id="KW-0614">Plasmid</keyword>
<dbReference type="RefSeq" id="WP_322329917.1">
    <property type="nucleotide sequence ID" value="NZ_CP139727.1"/>
</dbReference>